<keyword evidence="1" id="KW-0472">Membrane</keyword>
<keyword evidence="1" id="KW-1133">Transmembrane helix</keyword>
<proteinExistence type="predicted"/>
<comment type="caution">
    <text evidence="2">The sequence shown here is derived from an EMBL/GenBank/DDBJ whole genome shotgun (WGS) entry which is preliminary data.</text>
</comment>
<feature type="non-terminal residue" evidence="2">
    <location>
        <position position="1"/>
    </location>
</feature>
<dbReference type="AlphaFoldDB" id="X1N7F8"/>
<dbReference type="Pfam" id="PF10670">
    <property type="entry name" value="DUF4198"/>
    <property type="match status" value="1"/>
</dbReference>
<accession>X1N7F8</accession>
<evidence type="ECO:0000256" key="1">
    <source>
        <dbReference type="SAM" id="Phobius"/>
    </source>
</evidence>
<protein>
    <recommendedName>
        <fullName evidence="3">DUF4198 domain-containing protein</fullName>
    </recommendedName>
</protein>
<organism evidence="2">
    <name type="scientific">marine sediment metagenome</name>
    <dbReference type="NCBI Taxonomy" id="412755"/>
    <lineage>
        <taxon>unclassified sequences</taxon>
        <taxon>metagenomes</taxon>
        <taxon>ecological metagenomes</taxon>
    </lineage>
</organism>
<evidence type="ECO:0008006" key="3">
    <source>
        <dbReference type="Google" id="ProtNLM"/>
    </source>
</evidence>
<sequence>LEEGWDDEIGLETEIVPLTRPYGLWTGNLFTGVVKVKGKPVPYAEVEVEYYNKDGTIRPPADPYVTQVVKADKNGVFSYAMPKAGWWAFAALNEASWTIKRPNGEDKPVEIGAVYWVRTRESEVKEVVQLDLEQIKKIIDTSLDEKLKPIMRQLTRVQQKEVSFTEVVGGIGYIFGIMGIILYFTSKKKKGEKKNASTRD</sequence>
<name>X1N7F8_9ZZZZ</name>
<dbReference type="EMBL" id="BARV01021364">
    <property type="protein sequence ID" value="GAI22805.1"/>
    <property type="molecule type" value="Genomic_DNA"/>
</dbReference>
<dbReference type="InterPro" id="IPR019613">
    <property type="entry name" value="DUF4198"/>
</dbReference>
<evidence type="ECO:0000313" key="2">
    <source>
        <dbReference type="EMBL" id="GAI22805.1"/>
    </source>
</evidence>
<reference evidence="2" key="1">
    <citation type="journal article" date="2014" name="Front. Microbiol.">
        <title>High frequency of phylogenetically diverse reductive dehalogenase-homologous genes in deep subseafloor sedimentary metagenomes.</title>
        <authorList>
            <person name="Kawai M."/>
            <person name="Futagami T."/>
            <person name="Toyoda A."/>
            <person name="Takaki Y."/>
            <person name="Nishi S."/>
            <person name="Hori S."/>
            <person name="Arai W."/>
            <person name="Tsubouchi T."/>
            <person name="Morono Y."/>
            <person name="Uchiyama I."/>
            <person name="Ito T."/>
            <person name="Fujiyama A."/>
            <person name="Inagaki F."/>
            <person name="Takami H."/>
        </authorList>
    </citation>
    <scope>NUCLEOTIDE SEQUENCE</scope>
    <source>
        <strain evidence="2">Expedition CK06-06</strain>
    </source>
</reference>
<feature type="transmembrane region" description="Helical" evidence="1">
    <location>
        <begin position="167"/>
        <end position="185"/>
    </location>
</feature>
<keyword evidence="1" id="KW-0812">Transmembrane</keyword>
<gene>
    <name evidence="2" type="ORF">S06H3_35418</name>
</gene>